<keyword evidence="1" id="KW-0812">Transmembrane</keyword>
<protein>
    <submittedName>
        <fullName evidence="2">Uncharacterized protein</fullName>
    </submittedName>
</protein>
<keyword evidence="1" id="KW-0472">Membrane</keyword>
<evidence type="ECO:0000256" key="1">
    <source>
        <dbReference type="SAM" id="Phobius"/>
    </source>
</evidence>
<accession>A0ABP3HTN3</accession>
<feature type="transmembrane region" description="Helical" evidence="1">
    <location>
        <begin position="186"/>
        <end position="208"/>
    </location>
</feature>
<feature type="transmembrane region" description="Helical" evidence="1">
    <location>
        <begin position="143"/>
        <end position="162"/>
    </location>
</feature>
<evidence type="ECO:0000313" key="2">
    <source>
        <dbReference type="EMBL" id="GAA0377299.1"/>
    </source>
</evidence>
<name>A0ABP3HTN3_9BACL</name>
<organism evidence="2 3">
    <name type="scientific">Paenibacillus motobuensis</name>
    <dbReference type="NCBI Taxonomy" id="295324"/>
    <lineage>
        <taxon>Bacteria</taxon>
        <taxon>Bacillati</taxon>
        <taxon>Bacillota</taxon>
        <taxon>Bacilli</taxon>
        <taxon>Bacillales</taxon>
        <taxon>Paenibacillaceae</taxon>
        <taxon>Paenibacillus</taxon>
    </lineage>
</organism>
<feature type="transmembrane region" description="Helical" evidence="1">
    <location>
        <begin position="6"/>
        <end position="28"/>
    </location>
</feature>
<feature type="transmembrane region" description="Helical" evidence="1">
    <location>
        <begin position="62"/>
        <end position="83"/>
    </location>
</feature>
<proteinExistence type="predicted"/>
<gene>
    <name evidence="2" type="ORF">GCM10008933_05740</name>
</gene>
<evidence type="ECO:0000313" key="3">
    <source>
        <dbReference type="Proteomes" id="UP001500340"/>
    </source>
</evidence>
<feature type="transmembrane region" description="Helical" evidence="1">
    <location>
        <begin position="229"/>
        <end position="250"/>
    </location>
</feature>
<sequence>MILTTGLVKIVSSTIVLGLISTFFKLGIWSQIATSEFLEQHDNKNDLLREAKKDIYQFSDNVFSGILRTIPLLVWFVVLYLASQVYSDKLIDLPFFTTPSISIYIYPPVLFILFQAGYLFFGFDVSRVHKNPNGRIKYNHPAWYTYFILIIVLFLVFIERTIDPTIKNKLLNILQVNDDIYLKKSLVFLVIAWFSYFIILKPLSRYLALLEHSIFMERLKNVKNDSSSVFSICTLFFTILIFMFGIFLVLSGKVNIIQIPYGDLINLFCFILLGAVLTGQRTKFLEITRSYKYINGKYYFINSKGKKISIKK</sequence>
<keyword evidence="1" id="KW-1133">Transmembrane helix</keyword>
<comment type="caution">
    <text evidence="2">The sequence shown here is derived from an EMBL/GenBank/DDBJ whole genome shotgun (WGS) entry which is preliminary data.</text>
</comment>
<feature type="transmembrane region" description="Helical" evidence="1">
    <location>
        <begin position="103"/>
        <end position="123"/>
    </location>
</feature>
<feature type="transmembrane region" description="Helical" evidence="1">
    <location>
        <begin position="256"/>
        <end position="279"/>
    </location>
</feature>
<reference evidence="3" key="1">
    <citation type="journal article" date="2019" name="Int. J. Syst. Evol. Microbiol.">
        <title>The Global Catalogue of Microorganisms (GCM) 10K type strain sequencing project: providing services to taxonomists for standard genome sequencing and annotation.</title>
        <authorList>
            <consortium name="The Broad Institute Genomics Platform"/>
            <consortium name="The Broad Institute Genome Sequencing Center for Infectious Disease"/>
            <person name="Wu L."/>
            <person name="Ma J."/>
        </authorList>
    </citation>
    <scope>NUCLEOTIDE SEQUENCE [LARGE SCALE GENOMIC DNA]</scope>
    <source>
        <strain evidence="3">JCM 12774</strain>
    </source>
</reference>
<dbReference type="Proteomes" id="UP001500340">
    <property type="component" value="Unassembled WGS sequence"/>
</dbReference>
<dbReference type="EMBL" id="BAAACX010000004">
    <property type="protein sequence ID" value="GAA0377299.1"/>
    <property type="molecule type" value="Genomic_DNA"/>
</dbReference>
<dbReference type="RefSeq" id="WP_343857207.1">
    <property type="nucleotide sequence ID" value="NZ_BAAACX010000004.1"/>
</dbReference>
<keyword evidence="3" id="KW-1185">Reference proteome</keyword>